<comment type="subcellular location">
    <subcellularLocation>
        <location evidence="1">Secreted</location>
    </subcellularLocation>
</comment>
<keyword evidence="2" id="KW-0964">Secreted</keyword>
<feature type="signal peptide" evidence="6">
    <location>
        <begin position="1"/>
        <end position="20"/>
    </location>
</feature>
<evidence type="ECO:0000313" key="11">
    <source>
        <dbReference type="Proteomes" id="UP000639772"/>
    </source>
</evidence>
<dbReference type="InterPro" id="IPR050581">
    <property type="entry name" value="CRR_secretory_protein"/>
</dbReference>
<evidence type="ECO:0000313" key="9">
    <source>
        <dbReference type="EMBL" id="KAG0503259.1"/>
    </source>
</evidence>
<gene>
    <name evidence="9" type="ORF">HPP92_003331</name>
    <name evidence="8" type="ORF">HPP92_003709</name>
</gene>
<feature type="domain" description="Gnk2-homologous" evidence="7">
    <location>
        <begin position="20"/>
        <end position="124"/>
    </location>
</feature>
<dbReference type="EMBL" id="JADCNM010000001">
    <property type="protein sequence ID" value="KAG0503259.1"/>
    <property type="molecule type" value="Genomic_DNA"/>
</dbReference>
<evidence type="ECO:0000256" key="5">
    <source>
        <dbReference type="ARBA" id="ARBA00038515"/>
    </source>
</evidence>
<evidence type="ECO:0000256" key="1">
    <source>
        <dbReference type="ARBA" id="ARBA00004613"/>
    </source>
</evidence>
<dbReference type="Pfam" id="PF01657">
    <property type="entry name" value="Stress-antifung"/>
    <property type="match status" value="2"/>
</dbReference>
<feature type="domain" description="Gnk2-homologous" evidence="7">
    <location>
        <begin position="130"/>
        <end position="236"/>
    </location>
</feature>
<comment type="caution">
    <text evidence="9">The sequence shown here is derived from an EMBL/GenBank/DDBJ whole genome shotgun (WGS) entry which is preliminary data.</text>
</comment>
<accession>A0A835VJT0</accession>
<name>A0A835VJT0_VANPL</name>
<keyword evidence="10" id="KW-1185">Reference proteome</keyword>
<dbReference type="CDD" id="cd23509">
    <property type="entry name" value="Gnk2-like"/>
    <property type="match status" value="2"/>
</dbReference>
<keyword evidence="3 6" id="KW-0732">Signal</keyword>
<dbReference type="AlphaFoldDB" id="A0A835VJT0"/>
<dbReference type="Proteomes" id="UP000636800">
    <property type="component" value="Chromosome 1"/>
</dbReference>
<dbReference type="PANTHER" id="PTHR32411:SF43">
    <property type="entry name" value="CYSTEINE-RICH REPEAT SECRETORY PROTEIN 38"/>
    <property type="match status" value="1"/>
</dbReference>
<organism evidence="9 11">
    <name type="scientific">Vanilla planifolia</name>
    <name type="common">Vanilla</name>
    <dbReference type="NCBI Taxonomy" id="51239"/>
    <lineage>
        <taxon>Eukaryota</taxon>
        <taxon>Viridiplantae</taxon>
        <taxon>Streptophyta</taxon>
        <taxon>Embryophyta</taxon>
        <taxon>Tracheophyta</taxon>
        <taxon>Spermatophyta</taxon>
        <taxon>Magnoliopsida</taxon>
        <taxon>Liliopsida</taxon>
        <taxon>Asparagales</taxon>
        <taxon>Orchidaceae</taxon>
        <taxon>Vanilloideae</taxon>
        <taxon>Vanilleae</taxon>
        <taxon>Vanilla</taxon>
    </lineage>
</organism>
<evidence type="ECO:0000256" key="2">
    <source>
        <dbReference type="ARBA" id="ARBA00022525"/>
    </source>
</evidence>
<dbReference type="InterPro" id="IPR038408">
    <property type="entry name" value="GNK2_sf"/>
</dbReference>
<evidence type="ECO:0000256" key="6">
    <source>
        <dbReference type="SAM" id="SignalP"/>
    </source>
</evidence>
<proteinExistence type="inferred from homology"/>
<dbReference type="GO" id="GO:0005576">
    <property type="term" value="C:extracellular region"/>
    <property type="evidence" value="ECO:0007669"/>
    <property type="project" value="UniProtKB-SubCell"/>
</dbReference>
<evidence type="ECO:0000256" key="4">
    <source>
        <dbReference type="ARBA" id="ARBA00022737"/>
    </source>
</evidence>
<evidence type="ECO:0000259" key="7">
    <source>
        <dbReference type="PROSITE" id="PS51473"/>
    </source>
</evidence>
<dbReference type="OrthoDB" id="1731016at2759"/>
<dbReference type="Gene3D" id="3.30.430.20">
    <property type="entry name" value="Gnk2 domain, C-X8-C-X2-C motif"/>
    <property type="match status" value="2"/>
</dbReference>
<sequence length="262" mass="28141">MASSTSYQLFFLALLPIAAGEVVLYQSCNHNFTNNPVLQYNIYGAFSDLITKVSSNGFAITTIGNGTNTVYGLAQCRGDIIDNSKGCVICVDHAIRKLMGDCTGSAATSILLDLCFVRYDTKNFLGIVDVPFVANFTSAGTAKDPEAFNQALWLLLDWVKLSASSASDKYAIGKEKFVRGNMTIYGMAQCTQDLSGLTCKGCLEQMSNSLKASCKDRLACLVACNSCQLQYGDKNFNLVADNNIPLFPGDKPAPPALAPSLN</sequence>
<evidence type="ECO:0000313" key="8">
    <source>
        <dbReference type="EMBL" id="KAG0499018.1"/>
    </source>
</evidence>
<comment type="similarity">
    <text evidence="5">Belongs to the cysteine-rich repeat secretory protein family.</text>
</comment>
<evidence type="ECO:0000256" key="3">
    <source>
        <dbReference type="ARBA" id="ARBA00022729"/>
    </source>
</evidence>
<feature type="chain" id="PRO_5036418131" description="Gnk2-homologous domain-containing protein" evidence="6">
    <location>
        <begin position="21"/>
        <end position="262"/>
    </location>
</feature>
<dbReference type="Proteomes" id="UP000639772">
    <property type="component" value="Chromosome 1"/>
</dbReference>
<keyword evidence="4" id="KW-0677">Repeat</keyword>
<dbReference type="InterPro" id="IPR002902">
    <property type="entry name" value="GNK2"/>
</dbReference>
<dbReference type="PROSITE" id="PS51473">
    <property type="entry name" value="GNK2"/>
    <property type="match status" value="2"/>
</dbReference>
<evidence type="ECO:0000313" key="10">
    <source>
        <dbReference type="Proteomes" id="UP000636800"/>
    </source>
</evidence>
<dbReference type="EMBL" id="JADCNL010000001">
    <property type="protein sequence ID" value="KAG0499018.1"/>
    <property type="molecule type" value="Genomic_DNA"/>
</dbReference>
<reference evidence="10 11" key="1">
    <citation type="journal article" date="2020" name="Nat. Food">
        <title>A phased Vanilla planifolia genome enables genetic improvement of flavour and production.</title>
        <authorList>
            <person name="Hasing T."/>
            <person name="Tang H."/>
            <person name="Brym M."/>
            <person name="Khazi F."/>
            <person name="Huang T."/>
            <person name="Chambers A.H."/>
        </authorList>
    </citation>
    <scope>NUCLEOTIDE SEQUENCE [LARGE SCALE GENOMIC DNA]</scope>
    <source>
        <tissue evidence="9">Leaf</tissue>
    </source>
</reference>
<protein>
    <recommendedName>
        <fullName evidence="7">Gnk2-homologous domain-containing protein</fullName>
    </recommendedName>
</protein>
<dbReference type="PANTHER" id="PTHR32411">
    <property type="entry name" value="CYSTEINE-RICH REPEAT SECRETORY PROTEIN 38-RELATED"/>
    <property type="match status" value="1"/>
</dbReference>